<evidence type="ECO:0000259" key="2">
    <source>
        <dbReference type="PROSITE" id="PS51708"/>
    </source>
</evidence>
<dbReference type="InterPro" id="IPR038186">
    <property type="entry name" value="CHAD_dom_sf"/>
</dbReference>
<dbReference type="RefSeq" id="WP_121624095.1">
    <property type="nucleotide sequence ID" value="NZ_JACIIW010000007.1"/>
</dbReference>
<dbReference type="SMART" id="SM00880">
    <property type="entry name" value="CHAD"/>
    <property type="match status" value="1"/>
</dbReference>
<evidence type="ECO:0000313" key="3">
    <source>
        <dbReference type="EMBL" id="RLP76641.1"/>
    </source>
</evidence>
<reference evidence="3 4" key="1">
    <citation type="submission" date="2018-10" db="EMBL/GenBank/DDBJ databases">
        <title>Xanthobacter tagetidis genome sequencing and assembly.</title>
        <authorList>
            <person name="Maclea K.S."/>
            <person name="Goen A.E."/>
            <person name="Fatima S.A."/>
        </authorList>
    </citation>
    <scope>NUCLEOTIDE SEQUENCE [LARGE SCALE GENOMIC DNA]</scope>
    <source>
        <strain evidence="3 4">ATCC 700314</strain>
    </source>
</reference>
<dbReference type="Proteomes" id="UP000269692">
    <property type="component" value="Unassembled WGS sequence"/>
</dbReference>
<accession>A0A3L7AAF3</accession>
<dbReference type="Pfam" id="PF05235">
    <property type="entry name" value="CHAD"/>
    <property type="match status" value="1"/>
</dbReference>
<dbReference type="PROSITE" id="PS51708">
    <property type="entry name" value="CHAD"/>
    <property type="match status" value="1"/>
</dbReference>
<proteinExistence type="predicted"/>
<name>A0A3L7AAF3_9HYPH</name>
<dbReference type="OrthoDB" id="8453396at2"/>
<evidence type="ECO:0000313" key="4">
    <source>
        <dbReference type="Proteomes" id="UP000269692"/>
    </source>
</evidence>
<organism evidence="3 4">
    <name type="scientific">Xanthobacter tagetidis</name>
    <dbReference type="NCBI Taxonomy" id="60216"/>
    <lineage>
        <taxon>Bacteria</taxon>
        <taxon>Pseudomonadati</taxon>
        <taxon>Pseudomonadota</taxon>
        <taxon>Alphaproteobacteria</taxon>
        <taxon>Hyphomicrobiales</taxon>
        <taxon>Xanthobacteraceae</taxon>
        <taxon>Xanthobacter</taxon>
    </lineage>
</organism>
<dbReference type="AlphaFoldDB" id="A0A3L7AAF3"/>
<gene>
    <name evidence="3" type="ORF">D9R14_14695</name>
</gene>
<protein>
    <submittedName>
        <fullName evidence="3">CHAD domain-containing protein</fullName>
    </submittedName>
</protein>
<feature type="domain" description="CHAD" evidence="2">
    <location>
        <begin position="19"/>
        <end position="294"/>
    </location>
</feature>
<evidence type="ECO:0000256" key="1">
    <source>
        <dbReference type="SAM" id="MobiDB-lite"/>
    </source>
</evidence>
<dbReference type="Gene3D" id="1.40.20.10">
    <property type="entry name" value="CHAD domain"/>
    <property type="match status" value="1"/>
</dbReference>
<feature type="region of interest" description="Disordered" evidence="1">
    <location>
        <begin position="1"/>
        <end position="22"/>
    </location>
</feature>
<dbReference type="EMBL" id="RCTF01000012">
    <property type="protein sequence ID" value="RLP76641.1"/>
    <property type="molecule type" value="Genomic_DNA"/>
</dbReference>
<keyword evidence="4" id="KW-1185">Reference proteome</keyword>
<sequence length="296" mass="31936">MIRSREGAAPAIPSAAGDLAPKADADGAKVLSALEAVLAKVEKAAQLSDPTKMVHDARKAMKEYRGLLRLVPGERAKAARRATAAAARILSAARDRAAAQDALRHLADEGLAAEDDIAAARAAIGEDPAPGDEREDHRAELADFLTAARAALADGLAAEAADADVVAGLTRAYRQARRARFDSPDHMHEARKRVVTHRYQMSFVAAAEDGRAGRLGARRATRAQDLRDLLGAYQDIETLRPMLEAAAGTLGEERQARLDEAMARLQRQLKRAAIKLHRRLFRRRAGAFASKVRRAL</sequence>
<comment type="caution">
    <text evidence="3">The sequence shown here is derived from an EMBL/GenBank/DDBJ whole genome shotgun (WGS) entry which is preliminary data.</text>
</comment>
<dbReference type="InterPro" id="IPR007899">
    <property type="entry name" value="CHAD_dom"/>
</dbReference>